<comment type="caution">
    <text evidence="2">The sequence shown here is derived from an EMBL/GenBank/DDBJ whole genome shotgun (WGS) entry which is preliminary data.</text>
</comment>
<evidence type="ECO:0000313" key="3">
    <source>
        <dbReference type="Proteomes" id="UP000325957"/>
    </source>
</evidence>
<dbReference type="Gene3D" id="3.40.430.10">
    <property type="entry name" value="Dihydrofolate Reductase, subunit A"/>
    <property type="match status" value="1"/>
</dbReference>
<feature type="domain" description="Bacterial bifunctional deaminase-reductase C-terminal" evidence="1">
    <location>
        <begin position="23"/>
        <end position="207"/>
    </location>
</feature>
<dbReference type="PANTHER" id="PTHR38011">
    <property type="entry name" value="DIHYDROFOLATE REDUCTASE FAMILY PROTEIN (AFU_ORTHOLOGUE AFUA_8G06820)"/>
    <property type="match status" value="1"/>
</dbReference>
<evidence type="ECO:0000259" key="1">
    <source>
        <dbReference type="Pfam" id="PF01872"/>
    </source>
</evidence>
<dbReference type="SUPFAM" id="SSF53597">
    <property type="entry name" value="Dihydrofolate reductase-like"/>
    <property type="match status" value="1"/>
</dbReference>
<dbReference type="InterPro" id="IPR050765">
    <property type="entry name" value="Riboflavin_Biosynth_HTPR"/>
</dbReference>
<dbReference type="InterPro" id="IPR024072">
    <property type="entry name" value="DHFR-like_dom_sf"/>
</dbReference>
<sequence>MSETGRDVGEGTEGRRSLVRVHNFSVSLDGFGVGEGQRLEEPFGHAGHRLLEWAFPTRTFQQMGFHGSDEGSVGVDEAFAGRWAAGIGAEIMGRNKFSPHRGPWADEEWRGWWGENPPFHTPVVVLTHHPRPPLEMEGGTTFHFVDAEPSEALEQARALAGGLDVRIGGGTTTIREFLRADLIDEMHIAVVPILLGRGERLWDGLEGLEQRFDVEAVASPSGVVHLSFSRRRPRP</sequence>
<name>A0A5J5KYF4_9MICC</name>
<dbReference type="GO" id="GO:0009231">
    <property type="term" value="P:riboflavin biosynthetic process"/>
    <property type="evidence" value="ECO:0007669"/>
    <property type="project" value="InterPro"/>
</dbReference>
<keyword evidence="3" id="KW-1185">Reference proteome</keyword>
<dbReference type="Proteomes" id="UP000325957">
    <property type="component" value="Unassembled WGS sequence"/>
</dbReference>
<dbReference type="EMBL" id="SZWF01000006">
    <property type="protein sequence ID" value="KAA9394552.1"/>
    <property type="molecule type" value="Genomic_DNA"/>
</dbReference>
<protein>
    <submittedName>
        <fullName evidence="2">Dihydrofolate reductase</fullName>
    </submittedName>
</protein>
<gene>
    <name evidence="2" type="ORF">FCK90_06970</name>
</gene>
<dbReference type="InterPro" id="IPR002734">
    <property type="entry name" value="RibDG_C"/>
</dbReference>
<dbReference type="GO" id="GO:0008703">
    <property type="term" value="F:5-amino-6-(5-phosphoribosylamino)uracil reductase activity"/>
    <property type="evidence" value="ECO:0007669"/>
    <property type="project" value="InterPro"/>
</dbReference>
<organism evidence="2 3">
    <name type="scientific">Kocuria coralli</name>
    <dbReference type="NCBI Taxonomy" id="1461025"/>
    <lineage>
        <taxon>Bacteria</taxon>
        <taxon>Bacillati</taxon>
        <taxon>Actinomycetota</taxon>
        <taxon>Actinomycetes</taxon>
        <taxon>Micrococcales</taxon>
        <taxon>Micrococcaceae</taxon>
        <taxon>Kocuria</taxon>
    </lineage>
</organism>
<dbReference type="OrthoDB" id="2313602at2"/>
<dbReference type="Pfam" id="PF01872">
    <property type="entry name" value="RibD_C"/>
    <property type="match status" value="1"/>
</dbReference>
<accession>A0A5J5KYF4</accession>
<reference evidence="2 3" key="1">
    <citation type="submission" date="2019-05" db="EMBL/GenBank/DDBJ databases">
        <title>Kocuria coralli sp. nov., a novel actinobacterium isolated from coral reef seawater.</title>
        <authorList>
            <person name="Li J."/>
        </authorList>
    </citation>
    <scope>NUCLEOTIDE SEQUENCE [LARGE SCALE GENOMIC DNA]</scope>
    <source>
        <strain evidence="2 3">SCSIO 13007</strain>
    </source>
</reference>
<dbReference type="PANTHER" id="PTHR38011:SF12">
    <property type="entry name" value="BIFUNCTIONAL DEAMINASE-REDUCTASE DOMAIN PROTEIN"/>
    <property type="match status" value="1"/>
</dbReference>
<evidence type="ECO:0000313" key="2">
    <source>
        <dbReference type="EMBL" id="KAA9394552.1"/>
    </source>
</evidence>
<dbReference type="AlphaFoldDB" id="A0A5J5KYF4"/>
<proteinExistence type="predicted"/>
<dbReference type="RefSeq" id="WP_158033575.1">
    <property type="nucleotide sequence ID" value="NZ_ML708615.1"/>
</dbReference>